<sequence>MYRPNLAFIKSSTPRSRECKRFLRCSTLWQLNKPTLAGPDPTALKVKFRTWKTFFDEVDIFSKVALEPRFDFSTFDKQGLKVLRNTNLEDEDVVKDSSIDAFENPCLKAIETIYGGRSRPVFRPPSPFLNIGFPSRVLIFQQGEGSGFQGMPMPKLLVNTKTPHELPLKGVDIVTEVNKNRKDGANKYLRAVHQLHGYMYYNKVDYGILTTVESTRVFRRIHTTDYPEGLLEFFKAFRKDPTYVPIDPTSTFELPETILLLEGRSKINTPIPGLKLGRENSAGKSAKDLRFLLQHAIGRCHSKVIRAKAFIAGQDPETCTGTSVIVKMYDLYNPKTILKYKKRYKHLSSLQGTHIPRLYVSGDHIDGGYGIVVLEDCGKEMNEHVFKDPATKEQAKKALLEIHRLGVLHGNIRRSNITYDKENGSDPLQIRIIDFGNATFDTEKVTDSAKEFEIKRITSNLNE</sequence>
<dbReference type="Gene3D" id="1.10.510.10">
    <property type="entry name" value="Transferase(Phosphotransferase) domain 1"/>
    <property type="match status" value="1"/>
</dbReference>
<dbReference type="PANTHER" id="PTHR37171:SF1">
    <property type="entry name" value="SERINE_THREONINE-PROTEIN KINASE YRZF-RELATED"/>
    <property type="match status" value="1"/>
</dbReference>
<keyword evidence="2" id="KW-1185">Reference proteome</keyword>
<dbReference type="SUPFAM" id="SSF56112">
    <property type="entry name" value="Protein kinase-like (PK-like)"/>
    <property type="match status" value="1"/>
</dbReference>
<dbReference type="PANTHER" id="PTHR37171">
    <property type="entry name" value="SERINE/THREONINE-PROTEIN KINASE YRZF-RELATED"/>
    <property type="match status" value="1"/>
</dbReference>
<reference evidence="1 2" key="1">
    <citation type="journal article" date="2011" name="PLoS Pathog.">
        <title>Genomic and proteomic analyses of the fungus Arthrobotrys oligospora provide insights into nematode-trap formation.</title>
        <authorList>
            <person name="Yang J."/>
            <person name="Wang L."/>
            <person name="Ji X."/>
            <person name="Feng Y."/>
            <person name="Li X."/>
            <person name="Zou C."/>
            <person name="Xu J."/>
            <person name="Ren Y."/>
            <person name="Mi Q."/>
            <person name="Wu J."/>
            <person name="Liu S."/>
            <person name="Liu Y."/>
            <person name="Huang X."/>
            <person name="Wang H."/>
            <person name="Niu X."/>
            <person name="Li J."/>
            <person name="Liang L."/>
            <person name="Luo Y."/>
            <person name="Ji K."/>
            <person name="Zhou W."/>
            <person name="Yu Z."/>
            <person name="Li G."/>
            <person name="Liu Y."/>
            <person name="Li L."/>
            <person name="Qiao M."/>
            <person name="Feng L."/>
            <person name="Zhang K.-Q."/>
        </authorList>
    </citation>
    <scope>NUCLEOTIDE SEQUENCE [LARGE SCALE GENOMIC DNA]</scope>
    <source>
        <strain evidence="2">ATCC 24927 / CBS 115.81 / DSM 1491</strain>
    </source>
</reference>
<dbReference type="EMBL" id="ADOT01000288">
    <property type="protein sequence ID" value="EGX44277.1"/>
    <property type="molecule type" value="Genomic_DNA"/>
</dbReference>
<dbReference type="AlphaFoldDB" id="G1XRJ0"/>
<evidence type="ECO:0000313" key="2">
    <source>
        <dbReference type="Proteomes" id="UP000008784"/>
    </source>
</evidence>
<dbReference type="STRING" id="756982.G1XRJ0"/>
<dbReference type="GeneID" id="22897998"/>
<comment type="caution">
    <text evidence="1">The sequence shown here is derived from an EMBL/GenBank/DDBJ whole genome shotgun (WGS) entry which is preliminary data.</text>
</comment>
<dbReference type="RefSeq" id="XP_011127102.1">
    <property type="nucleotide sequence ID" value="XM_011128800.1"/>
</dbReference>
<evidence type="ECO:0008006" key="3">
    <source>
        <dbReference type="Google" id="ProtNLM"/>
    </source>
</evidence>
<dbReference type="InterPro" id="IPR011009">
    <property type="entry name" value="Kinase-like_dom_sf"/>
</dbReference>
<organism evidence="1 2">
    <name type="scientific">Arthrobotrys oligospora (strain ATCC 24927 / CBS 115.81 / DSM 1491)</name>
    <name type="common">Nematode-trapping fungus</name>
    <name type="synonym">Didymozoophaga oligospora</name>
    <dbReference type="NCBI Taxonomy" id="756982"/>
    <lineage>
        <taxon>Eukaryota</taxon>
        <taxon>Fungi</taxon>
        <taxon>Dikarya</taxon>
        <taxon>Ascomycota</taxon>
        <taxon>Pezizomycotina</taxon>
        <taxon>Orbiliomycetes</taxon>
        <taxon>Orbiliales</taxon>
        <taxon>Orbiliaceae</taxon>
        <taxon>Orbilia</taxon>
        <taxon>Orbilia oligospora</taxon>
    </lineage>
</organism>
<dbReference type="HOGENOM" id="CLU_590470_0_0_1"/>
<gene>
    <name evidence="1" type="ORF">AOL_s00193g189</name>
</gene>
<dbReference type="OrthoDB" id="2942798at2759"/>
<evidence type="ECO:0000313" key="1">
    <source>
        <dbReference type="EMBL" id="EGX44277.1"/>
    </source>
</evidence>
<name>G1XRJ0_ARTOA</name>
<proteinExistence type="predicted"/>
<dbReference type="Proteomes" id="UP000008784">
    <property type="component" value="Unassembled WGS sequence"/>
</dbReference>
<dbReference type="InterPro" id="IPR052396">
    <property type="entry name" value="Meiotic_Drive_Suppr_Kinase"/>
</dbReference>
<dbReference type="InParanoid" id="G1XRJ0"/>
<accession>G1XRJ0</accession>
<protein>
    <recommendedName>
        <fullName evidence="3">Protein kinase domain-containing protein</fullName>
    </recommendedName>
</protein>